<reference evidence="12 13" key="1">
    <citation type="submission" date="2018-03" db="EMBL/GenBank/DDBJ databases">
        <title>Whole genome sequencing of Histamine producing bacteria.</title>
        <authorList>
            <person name="Butler K."/>
        </authorList>
    </citation>
    <scope>NUCLEOTIDE SEQUENCE [LARGE SCALE GENOMIC DNA]</scope>
    <source>
        <strain evidence="12 13">DSM 19138</strain>
    </source>
</reference>
<keyword evidence="9" id="KW-0411">Iron-sulfur</keyword>
<evidence type="ECO:0000313" key="13">
    <source>
        <dbReference type="Proteomes" id="UP000241346"/>
    </source>
</evidence>
<keyword evidence="4" id="KW-0004">4Fe-4S</keyword>
<dbReference type="GO" id="GO:0016491">
    <property type="term" value="F:oxidoreductase activity"/>
    <property type="evidence" value="ECO:0007669"/>
    <property type="project" value="UniProtKB-KW"/>
</dbReference>
<accession>A0A2T3NBZ6</accession>
<dbReference type="InterPro" id="IPR007419">
    <property type="entry name" value="BFD-like_2Fe2S-bd_dom"/>
</dbReference>
<dbReference type="Gene3D" id="1.10.10.1100">
    <property type="entry name" value="BFD-like [2Fe-2S]-binding domain"/>
    <property type="match status" value="1"/>
</dbReference>
<evidence type="ECO:0000256" key="8">
    <source>
        <dbReference type="ARBA" id="ARBA00023004"/>
    </source>
</evidence>
<evidence type="ECO:0000256" key="2">
    <source>
        <dbReference type="ARBA" id="ARBA00001966"/>
    </source>
</evidence>
<evidence type="ECO:0000256" key="7">
    <source>
        <dbReference type="ARBA" id="ARBA00023002"/>
    </source>
</evidence>
<dbReference type="Pfam" id="PF00384">
    <property type="entry name" value="Molybdopterin"/>
    <property type="match status" value="1"/>
</dbReference>
<dbReference type="InterPro" id="IPR009010">
    <property type="entry name" value="Asp_de-COase-like_dom_sf"/>
</dbReference>
<evidence type="ECO:0000256" key="3">
    <source>
        <dbReference type="ARBA" id="ARBA00008747"/>
    </source>
</evidence>
<dbReference type="InterPro" id="IPR041854">
    <property type="entry name" value="BFD-like_2Fe2S-bd_dom_sf"/>
</dbReference>
<dbReference type="CDD" id="cd02791">
    <property type="entry name" value="MopB_CT_Nitrate-R-NapA-like"/>
    <property type="match status" value="1"/>
</dbReference>
<dbReference type="PROSITE" id="PS00551">
    <property type="entry name" value="MOLYBDOPTERIN_PROK_1"/>
    <property type="match status" value="1"/>
</dbReference>
<dbReference type="GO" id="GO:0051539">
    <property type="term" value="F:4 iron, 4 sulfur cluster binding"/>
    <property type="evidence" value="ECO:0007669"/>
    <property type="project" value="UniProtKB-KW"/>
</dbReference>
<dbReference type="GO" id="GO:0016020">
    <property type="term" value="C:membrane"/>
    <property type="evidence" value="ECO:0007669"/>
    <property type="project" value="TreeGrafter"/>
</dbReference>
<feature type="domain" description="4Fe-4S Mo/W bis-MGD-type" evidence="11">
    <location>
        <begin position="6"/>
        <end position="62"/>
    </location>
</feature>
<dbReference type="Gene3D" id="3.40.50.740">
    <property type="match status" value="1"/>
</dbReference>
<dbReference type="InterPro" id="IPR006963">
    <property type="entry name" value="Mopterin_OxRdtase_4Fe-4S_dom"/>
</dbReference>
<dbReference type="Pfam" id="PF01568">
    <property type="entry name" value="Molydop_binding"/>
    <property type="match status" value="1"/>
</dbReference>
<dbReference type="OrthoDB" id="9810782at2"/>
<evidence type="ECO:0000256" key="4">
    <source>
        <dbReference type="ARBA" id="ARBA00022485"/>
    </source>
</evidence>
<evidence type="ECO:0000256" key="5">
    <source>
        <dbReference type="ARBA" id="ARBA00022505"/>
    </source>
</evidence>
<dbReference type="InterPro" id="IPR006656">
    <property type="entry name" value="Mopterin_OxRdtase"/>
</dbReference>
<proteinExistence type="inferred from homology"/>
<organism evidence="12 13">
    <name type="scientific">Photobacterium rosenbergii</name>
    <dbReference type="NCBI Taxonomy" id="294936"/>
    <lineage>
        <taxon>Bacteria</taxon>
        <taxon>Pseudomonadati</taxon>
        <taxon>Pseudomonadota</taxon>
        <taxon>Gammaproteobacteria</taxon>
        <taxon>Vibrionales</taxon>
        <taxon>Vibrionaceae</taxon>
        <taxon>Photobacterium</taxon>
    </lineage>
</organism>
<comment type="caution">
    <text evidence="12">The sequence shown here is derived from an EMBL/GenBank/DDBJ whole genome shotgun (WGS) entry which is preliminary data.</text>
</comment>
<dbReference type="InterPro" id="IPR027467">
    <property type="entry name" value="MopterinOxRdtase_cofactor_BS"/>
</dbReference>
<dbReference type="GO" id="GO:0043546">
    <property type="term" value="F:molybdopterin cofactor binding"/>
    <property type="evidence" value="ECO:0007669"/>
    <property type="project" value="InterPro"/>
</dbReference>
<dbReference type="Gene3D" id="3.40.228.10">
    <property type="entry name" value="Dimethylsulfoxide Reductase, domain 2"/>
    <property type="match status" value="1"/>
</dbReference>
<dbReference type="PANTHER" id="PTHR43105:SF9">
    <property type="entry name" value="NADPH-FE(3+) OXIDOREDUCTASE SUBUNIT ALPHA"/>
    <property type="match status" value="1"/>
</dbReference>
<dbReference type="SMART" id="SM00926">
    <property type="entry name" value="Molybdop_Fe4S4"/>
    <property type="match status" value="1"/>
</dbReference>
<dbReference type="AlphaFoldDB" id="A0A2T3NBZ6"/>
<dbReference type="GO" id="GO:0042128">
    <property type="term" value="P:nitrate assimilation"/>
    <property type="evidence" value="ECO:0007669"/>
    <property type="project" value="UniProtKB-KW"/>
</dbReference>
<evidence type="ECO:0000259" key="11">
    <source>
        <dbReference type="PROSITE" id="PS51669"/>
    </source>
</evidence>
<evidence type="ECO:0000313" key="12">
    <source>
        <dbReference type="EMBL" id="PSW11470.1"/>
    </source>
</evidence>
<keyword evidence="6" id="KW-0479">Metal-binding</keyword>
<dbReference type="PROSITE" id="PS51669">
    <property type="entry name" value="4FE4S_MOW_BIS_MGD"/>
    <property type="match status" value="1"/>
</dbReference>
<keyword evidence="8" id="KW-0408">Iron</keyword>
<dbReference type="SUPFAM" id="SSF53706">
    <property type="entry name" value="Formate dehydrogenase/DMSO reductase, domains 1-3"/>
    <property type="match status" value="1"/>
</dbReference>
<dbReference type="EMBL" id="PYMB01000007">
    <property type="protein sequence ID" value="PSW11470.1"/>
    <property type="molecule type" value="Genomic_DNA"/>
</dbReference>
<dbReference type="Gene3D" id="2.40.40.20">
    <property type="match status" value="1"/>
</dbReference>
<protein>
    <submittedName>
        <fullName evidence="12">Nitrate reductase</fullName>
    </submittedName>
</protein>
<name>A0A2T3NBZ6_9GAMM</name>
<evidence type="ECO:0000256" key="6">
    <source>
        <dbReference type="ARBA" id="ARBA00022723"/>
    </source>
</evidence>
<dbReference type="PANTHER" id="PTHR43105">
    <property type="entry name" value="RESPIRATORY NITRATE REDUCTASE"/>
    <property type="match status" value="1"/>
</dbReference>
<comment type="cofactor">
    <cofactor evidence="1">
        <name>Mo-bis(molybdopterin guanine dinucleotide)</name>
        <dbReference type="ChEBI" id="CHEBI:60539"/>
    </cofactor>
</comment>
<keyword evidence="5" id="KW-0500">Molybdenum</keyword>
<dbReference type="Pfam" id="PF04879">
    <property type="entry name" value="Molybdop_Fe4S4"/>
    <property type="match status" value="1"/>
</dbReference>
<keyword evidence="10" id="KW-0534">Nitrate assimilation</keyword>
<keyword evidence="7" id="KW-0560">Oxidoreductase</keyword>
<dbReference type="Proteomes" id="UP000241346">
    <property type="component" value="Unassembled WGS sequence"/>
</dbReference>
<gene>
    <name evidence="12" type="ORF">C9J01_16085</name>
</gene>
<evidence type="ECO:0000256" key="1">
    <source>
        <dbReference type="ARBA" id="ARBA00001942"/>
    </source>
</evidence>
<evidence type="ECO:0000256" key="9">
    <source>
        <dbReference type="ARBA" id="ARBA00023014"/>
    </source>
</evidence>
<dbReference type="Gene3D" id="2.20.25.90">
    <property type="entry name" value="ADC-like domains"/>
    <property type="match status" value="1"/>
</dbReference>
<comment type="cofactor">
    <cofactor evidence="2">
        <name>[4Fe-4S] cluster</name>
        <dbReference type="ChEBI" id="CHEBI:49883"/>
    </cofactor>
</comment>
<dbReference type="CDD" id="cd02754">
    <property type="entry name" value="MopB_Nitrate-R-NapA-like"/>
    <property type="match status" value="1"/>
</dbReference>
<dbReference type="GO" id="GO:0046872">
    <property type="term" value="F:metal ion binding"/>
    <property type="evidence" value="ECO:0007669"/>
    <property type="project" value="UniProtKB-KW"/>
</dbReference>
<dbReference type="InterPro" id="IPR006657">
    <property type="entry name" value="MoPterin_dinucl-bd_dom"/>
</dbReference>
<dbReference type="GO" id="GO:0045333">
    <property type="term" value="P:cellular respiration"/>
    <property type="evidence" value="ECO:0007669"/>
    <property type="project" value="UniProtKB-ARBA"/>
</dbReference>
<comment type="similarity">
    <text evidence="3">Belongs to the prokaryotic molybdopterin-containing oxidoreductase family. NasA/NapA/NarB subfamily.</text>
</comment>
<dbReference type="RefSeq" id="WP_107299154.1">
    <property type="nucleotide sequence ID" value="NZ_PYMB01000007.1"/>
</dbReference>
<dbReference type="InterPro" id="IPR050123">
    <property type="entry name" value="Prok_molybdopt-oxidoreductase"/>
</dbReference>
<sequence>MSQKDSTWIKSTCAYCGVGCGIEARANSNGTLEVRGDKSHPANFGRLCSKGLALGETVGIEGRLLTPKIKHQFSYQEVCWEDAIADVASNFNDIIKKYGKDAVAFYVSGQLLTEDYYVANKLMKGFIGSANIDTNSRLCMSSSVAGHKRAFGADIVPGCYEDLELADLIVLTGSNLAWCHPVLFQRIREAKAKRQCKIIVIDPRSTPTCDIADLHLPIQPGSDIALFNGLLAYLSENHAVDYNYIESSTDGLDLALASAFRFGDIESVQAVTGLEKAQILAFYQLFATTDKTVTVYSQGVNQSTSGTNKVNSILNCHLATGRVGKPGSTPFSVTGQPNAMGGREVGGLANMLAAHMDFDNPDHTQQIREFWQTDNLATSPGLKAIDMFNAVESGKIKAIWVMATNPAVSLPDSERINTILANCPYVVVSDCVADTDTLRHADVVLPAQGWSEKSGTVTNSERRISRQRRLLPSPGEAKPDWWIISEVAKKMGFGNAFNYQNEADIFREYAQMTALGQEKYTPFSDVAPLTRPLSLHGLANLSTRQYHHMAPQQWPVIEYNQSTARLFANGEFATPSGKAQFIATDHRPPAMAISERYPFILNTGRIRDQWHTMTRTGLSSRLSEHLSEPYLDLSRQDAKQLSVKQGDLVKVSSEQGSILLRAQISNECQQGQVFAPFHWNDCNTSMGKADTLIAQHRDPLSGQPEFKATAVNIEPSPYTSEALLISQRKDVATLLSDQEHWTNQRTHKGYLLRITSQQSPAKLHHLLAQCLIKDEATGQQRINIEAEPESRFALFKGGLIETAFIVSDNLQSPIDTNSFNEKDYDYLYTLIGRPLSDPLVQALFTGKTPPEHQNGRLVCACKQVGVKTIEKAIRTQSCCSVKDIGKATQAGTGCGSCVSELQMMLDEVRVREG</sequence>
<dbReference type="SUPFAM" id="SSF50692">
    <property type="entry name" value="ADC-like"/>
    <property type="match status" value="1"/>
</dbReference>
<dbReference type="InterPro" id="IPR041957">
    <property type="entry name" value="CT_Nitrate-R-NapA-like"/>
</dbReference>
<evidence type="ECO:0000256" key="10">
    <source>
        <dbReference type="ARBA" id="ARBA00023063"/>
    </source>
</evidence>
<dbReference type="Pfam" id="PF04324">
    <property type="entry name" value="Fer2_BFD"/>
    <property type="match status" value="1"/>
</dbReference>
<dbReference type="GO" id="GO:1990204">
    <property type="term" value="C:oxidoreductase complex"/>
    <property type="evidence" value="ECO:0007669"/>
    <property type="project" value="UniProtKB-ARBA"/>
</dbReference>